<dbReference type="EMBL" id="RCNU01000013">
    <property type="protein sequence ID" value="RWQ92308.1"/>
    <property type="molecule type" value="Genomic_DNA"/>
</dbReference>
<protein>
    <recommendedName>
        <fullName evidence="1">FAD/NAD(P)-binding domain-containing protein</fullName>
    </recommendedName>
</protein>
<organism evidence="2 3">
    <name type="scientific">Byssochlamys spectabilis</name>
    <name type="common">Paecilomyces variotii</name>
    <dbReference type="NCBI Taxonomy" id="264951"/>
    <lineage>
        <taxon>Eukaryota</taxon>
        <taxon>Fungi</taxon>
        <taxon>Dikarya</taxon>
        <taxon>Ascomycota</taxon>
        <taxon>Pezizomycotina</taxon>
        <taxon>Eurotiomycetes</taxon>
        <taxon>Eurotiomycetidae</taxon>
        <taxon>Eurotiales</taxon>
        <taxon>Thermoascaceae</taxon>
        <taxon>Paecilomyces</taxon>
    </lineage>
</organism>
<name>A0A443HKC7_BYSSP</name>
<comment type="caution">
    <text evidence="2">The sequence shown here is derived from an EMBL/GenBank/DDBJ whole genome shotgun (WGS) entry which is preliminary data.</text>
</comment>
<dbReference type="GO" id="GO:0004174">
    <property type="term" value="F:electron-transferring-flavoprotein dehydrogenase activity"/>
    <property type="evidence" value="ECO:0007669"/>
    <property type="project" value="TreeGrafter"/>
</dbReference>
<dbReference type="RefSeq" id="XP_028481953.1">
    <property type="nucleotide sequence ID" value="XM_028628171.1"/>
</dbReference>
<dbReference type="GO" id="GO:0050660">
    <property type="term" value="F:flavin adenine dinucleotide binding"/>
    <property type="evidence" value="ECO:0007669"/>
    <property type="project" value="TreeGrafter"/>
</dbReference>
<dbReference type="GeneID" id="39597448"/>
<dbReference type="Pfam" id="PF07992">
    <property type="entry name" value="Pyr_redox_2"/>
    <property type="match status" value="1"/>
</dbReference>
<evidence type="ECO:0000259" key="1">
    <source>
        <dbReference type="Pfam" id="PF07992"/>
    </source>
</evidence>
<dbReference type="PRINTS" id="PR00368">
    <property type="entry name" value="FADPNR"/>
</dbReference>
<dbReference type="FunFam" id="3.50.50.100:FF:000015">
    <property type="entry name" value="Amid-like NADH oxidoreductase, putative"/>
    <property type="match status" value="1"/>
</dbReference>
<keyword evidence="3" id="KW-1185">Reference proteome</keyword>
<proteinExistence type="predicted"/>
<evidence type="ECO:0000313" key="3">
    <source>
        <dbReference type="Proteomes" id="UP000283841"/>
    </source>
</evidence>
<dbReference type="AlphaFoldDB" id="A0A443HKC7"/>
<dbReference type="SUPFAM" id="SSF51905">
    <property type="entry name" value="FAD/NAD(P)-binding domain"/>
    <property type="match status" value="1"/>
</dbReference>
<dbReference type="GO" id="GO:0005737">
    <property type="term" value="C:cytoplasm"/>
    <property type="evidence" value="ECO:0007669"/>
    <property type="project" value="TreeGrafter"/>
</dbReference>
<accession>A0A443HKC7</accession>
<dbReference type="InterPro" id="IPR023753">
    <property type="entry name" value="FAD/NAD-binding_dom"/>
</dbReference>
<dbReference type="InterPro" id="IPR036188">
    <property type="entry name" value="FAD/NAD-bd_sf"/>
</dbReference>
<feature type="domain" description="FAD/NAD(P)-binding" evidence="1">
    <location>
        <begin position="7"/>
        <end position="313"/>
    </location>
</feature>
<dbReference type="PANTHER" id="PTHR43735">
    <property type="entry name" value="APOPTOSIS-INDUCING FACTOR 1"/>
    <property type="match status" value="1"/>
</dbReference>
<dbReference type="PRINTS" id="PR00469">
    <property type="entry name" value="PNDRDTASEII"/>
</dbReference>
<dbReference type="VEuPathDB" id="FungiDB:C8Q69DRAFT_407887"/>
<evidence type="ECO:0000313" key="2">
    <source>
        <dbReference type="EMBL" id="RWQ92308.1"/>
    </source>
</evidence>
<dbReference type="Gene3D" id="3.50.50.100">
    <property type="match status" value="1"/>
</dbReference>
<gene>
    <name evidence="2" type="ORF">C8Q69DRAFT_407887</name>
</gene>
<dbReference type="Proteomes" id="UP000283841">
    <property type="component" value="Unassembled WGS sequence"/>
</dbReference>
<dbReference type="PANTHER" id="PTHR43735:SF11">
    <property type="entry name" value="HYPOTHETICAL OXIDOREDUCTASE (EUROFUNG)"/>
    <property type="match status" value="1"/>
</dbReference>
<sequence>MTPLIKNIVVVGGSYVGRATAQELARIIPKSHRVLLIEPHSHFNHLFAFPRFSIVPDHEHKAFIPYSNLFAATPDPSAHAVVQARVLSVQPQHVEVDREWQGSNEIPFEYLAIATGTVLSPPGNMPSHDKQSSIQYLRQYQSEIKRAKSIVIAGGGAVGVQMATDLKEYYPDKEVTVVQSRVRVMPQFHEKFHSLVQKRFDELGVRLITGARVVIPSNGFPNDGSTFQVQLTNGTGIPAGFVIPATGQSPNNELVKGLSASAPDSIINPQNGYIRVKPTMQFSDEKYPNFFAVGDIADTGSHKAARPGIAQAAVVAKNIQALIEGRSADEKFSWGPRAIHLTLGLVRYPQEEKLSRHILTSIKKKNVIFRDPNEAEGDTEPTITWKDDGQEDMGVEGIWKRQGMEVTSPEQYHL</sequence>
<dbReference type="STRING" id="264951.A0A443HKC7"/>
<reference evidence="2 3" key="1">
    <citation type="journal article" date="2018" name="Front. Microbiol.">
        <title>Genomic and genetic insights into a cosmopolitan fungus, Paecilomyces variotii (Eurotiales).</title>
        <authorList>
            <person name="Urquhart A.S."/>
            <person name="Mondo S.J."/>
            <person name="Makela M.R."/>
            <person name="Hane J.K."/>
            <person name="Wiebenga A."/>
            <person name="He G."/>
            <person name="Mihaltcheva S."/>
            <person name="Pangilinan J."/>
            <person name="Lipzen A."/>
            <person name="Barry K."/>
            <person name="de Vries R.P."/>
            <person name="Grigoriev I.V."/>
            <person name="Idnurm A."/>
        </authorList>
    </citation>
    <scope>NUCLEOTIDE SEQUENCE [LARGE SCALE GENOMIC DNA]</scope>
    <source>
        <strain evidence="2 3">CBS 101075</strain>
    </source>
</reference>